<protein>
    <submittedName>
        <fullName evidence="1">Uncharacterized protein</fullName>
    </submittedName>
</protein>
<dbReference type="Proteomes" id="UP000198638">
    <property type="component" value="Unassembled WGS sequence"/>
</dbReference>
<organism evidence="1 2">
    <name type="scientific">Paraburkholderia sartisoli</name>
    <dbReference type="NCBI Taxonomy" id="83784"/>
    <lineage>
        <taxon>Bacteria</taxon>
        <taxon>Pseudomonadati</taxon>
        <taxon>Pseudomonadota</taxon>
        <taxon>Betaproteobacteria</taxon>
        <taxon>Burkholderiales</taxon>
        <taxon>Burkholderiaceae</taxon>
        <taxon>Paraburkholderia</taxon>
    </lineage>
</organism>
<proteinExistence type="predicted"/>
<keyword evidence="2" id="KW-1185">Reference proteome</keyword>
<reference evidence="2" key="1">
    <citation type="submission" date="2016-10" db="EMBL/GenBank/DDBJ databases">
        <authorList>
            <person name="Varghese N."/>
            <person name="Submissions S."/>
        </authorList>
    </citation>
    <scope>NUCLEOTIDE SEQUENCE [LARGE SCALE GENOMIC DNA]</scope>
    <source>
        <strain evidence="2">LMG 24000</strain>
    </source>
</reference>
<accession>A0A1H4FVZ5</accession>
<dbReference type="AlphaFoldDB" id="A0A1H4FVZ5"/>
<name>A0A1H4FVZ5_9BURK</name>
<gene>
    <name evidence="1" type="ORF">SAMN05192564_105111</name>
</gene>
<evidence type="ECO:0000313" key="2">
    <source>
        <dbReference type="Proteomes" id="UP000198638"/>
    </source>
</evidence>
<evidence type="ECO:0000313" key="1">
    <source>
        <dbReference type="EMBL" id="SEB01020.1"/>
    </source>
</evidence>
<sequence length="63" mass="6844">MTGHAECFKTTVERAIRRAAGTGEAMRDKPFTGDSVTPGEYLAMSQYGGKYNTGCDAYNGMRD</sequence>
<dbReference type="EMBL" id="FNRQ01000005">
    <property type="protein sequence ID" value="SEB01020.1"/>
    <property type="molecule type" value="Genomic_DNA"/>
</dbReference>